<feature type="non-terminal residue" evidence="2">
    <location>
        <position position="1"/>
    </location>
</feature>
<dbReference type="InterPro" id="IPR007001">
    <property type="entry name" value="Shufflon_N"/>
</dbReference>
<feature type="non-terminal residue" evidence="2">
    <location>
        <position position="76"/>
    </location>
</feature>
<dbReference type="Pfam" id="PF04917">
    <property type="entry name" value="Shufflon_N"/>
    <property type="match status" value="1"/>
</dbReference>
<dbReference type="AlphaFoldDB" id="A0A6L5EL75"/>
<sequence>LSVGGIITLDEIHTANTACPVNGAVSRDASGAILSCQSGLWVLVGSPEGSYATVGSFKGTYSGINTTGKQYRLYVW</sequence>
<proteinExistence type="predicted"/>
<dbReference type="EMBL" id="WHIY01000388">
    <property type="protein sequence ID" value="MPQ55078.1"/>
    <property type="molecule type" value="Genomic_DNA"/>
</dbReference>
<evidence type="ECO:0000313" key="2">
    <source>
        <dbReference type="EMBL" id="MPQ55078.1"/>
    </source>
</evidence>
<reference evidence="2 3" key="1">
    <citation type="submission" date="2019-10" db="EMBL/GenBank/DDBJ databases">
        <title>Characterization of a new Citrobacter species.</title>
        <authorList>
            <person name="Goncalves Ribeiro T."/>
            <person name="Izdebski R."/>
            <person name="Urbanowicz P."/>
            <person name="Carmeli Y."/>
            <person name="Gniadkowski M."/>
            <person name="Peixe L."/>
        </authorList>
    </citation>
    <scope>NUCLEOTIDE SEQUENCE [LARGE SCALE GENOMIC DNA]</scope>
    <source>
        <strain evidence="2 3">NMI7905_11</strain>
    </source>
</reference>
<protein>
    <submittedName>
        <fullName evidence="2">Shufflon system plasmid conjugative transfer pilus tip adhesin PilV</fullName>
    </submittedName>
</protein>
<dbReference type="RefSeq" id="WP_152754744.1">
    <property type="nucleotide sequence ID" value="NZ_WHIY01000388.1"/>
</dbReference>
<evidence type="ECO:0000313" key="3">
    <source>
        <dbReference type="Proteomes" id="UP000475079"/>
    </source>
</evidence>
<comment type="caution">
    <text evidence="2">The sequence shown here is derived from an EMBL/GenBank/DDBJ whole genome shotgun (WGS) entry which is preliminary data.</text>
</comment>
<gene>
    <name evidence="2" type="primary">pilV</name>
    <name evidence="2" type="ORF">GBB84_30140</name>
</gene>
<name>A0A6L5EL75_9ENTR</name>
<feature type="domain" description="Bacterial shufflon protein N-terminal" evidence="1">
    <location>
        <begin position="1"/>
        <end position="39"/>
    </location>
</feature>
<organism evidence="2 3">
    <name type="scientific">Citrobacter telavivensis</name>
    <dbReference type="NCBI Taxonomy" id="2653932"/>
    <lineage>
        <taxon>Bacteria</taxon>
        <taxon>Pseudomonadati</taxon>
        <taxon>Pseudomonadota</taxon>
        <taxon>Gammaproteobacteria</taxon>
        <taxon>Enterobacterales</taxon>
        <taxon>Enterobacteriaceae</taxon>
        <taxon>Citrobacter</taxon>
    </lineage>
</organism>
<keyword evidence="3" id="KW-1185">Reference proteome</keyword>
<accession>A0A6L5EL75</accession>
<evidence type="ECO:0000259" key="1">
    <source>
        <dbReference type="Pfam" id="PF04917"/>
    </source>
</evidence>
<dbReference type="Proteomes" id="UP000475079">
    <property type="component" value="Unassembled WGS sequence"/>
</dbReference>